<dbReference type="EMBL" id="LT841305">
    <property type="protein sequence ID" value="SMH64353.1"/>
    <property type="molecule type" value="Genomic_DNA"/>
</dbReference>
<reference evidence="10" key="1">
    <citation type="submission" date="2014-03" db="EMBL/GenBank/DDBJ databases">
        <authorList>
            <person name="Genoscope - CEA"/>
        </authorList>
    </citation>
    <scope>NUCLEOTIDE SEQUENCE [LARGE SCALE GENOMIC DNA]</scope>
    <source>
        <strain evidence="10">CF27</strain>
    </source>
</reference>
<dbReference type="InterPro" id="IPR023299">
    <property type="entry name" value="ATPase_P-typ_cyto_dom_N"/>
</dbReference>
<dbReference type="InterPro" id="IPR044492">
    <property type="entry name" value="P_typ_ATPase_HD_dom"/>
</dbReference>
<dbReference type="InterPro" id="IPR036412">
    <property type="entry name" value="HAD-like_sf"/>
</dbReference>
<evidence type="ECO:0000256" key="5">
    <source>
        <dbReference type="ARBA" id="ARBA00022967"/>
    </source>
</evidence>
<evidence type="ECO:0000313" key="11">
    <source>
        <dbReference type="EMBL" id="SMH64353.1"/>
    </source>
</evidence>
<keyword evidence="2 8" id="KW-0812">Transmembrane</keyword>
<accession>A0A060UPX0</accession>
<evidence type="ECO:0000256" key="7">
    <source>
        <dbReference type="ARBA" id="ARBA00023136"/>
    </source>
</evidence>
<dbReference type="Pfam" id="PF13246">
    <property type="entry name" value="Cation_ATPase"/>
    <property type="match status" value="1"/>
</dbReference>
<evidence type="ECO:0000256" key="1">
    <source>
        <dbReference type="ARBA" id="ARBA00004141"/>
    </source>
</evidence>
<dbReference type="InterPro" id="IPR023298">
    <property type="entry name" value="ATPase_P-typ_TM_dom_sf"/>
</dbReference>
<dbReference type="Pfam" id="PF00689">
    <property type="entry name" value="Cation_ATPase_C"/>
    <property type="match status" value="1"/>
</dbReference>
<dbReference type="GO" id="GO:0015662">
    <property type="term" value="F:P-type ion transporter activity"/>
    <property type="evidence" value="ECO:0007669"/>
    <property type="project" value="UniProtKB-ARBA"/>
</dbReference>
<dbReference type="SUPFAM" id="SSF81653">
    <property type="entry name" value="Calcium ATPase, transduction domain A"/>
    <property type="match status" value="1"/>
</dbReference>
<evidence type="ECO:0000256" key="6">
    <source>
        <dbReference type="ARBA" id="ARBA00022989"/>
    </source>
</evidence>
<dbReference type="InterPro" id="IPR008250">
    <property type="entry name" value="ATPase_P-typ_transduc_dom_A_sf"/>
</dbReference>
<dbReference type="InterPro" id="IPR023214">
    <property type="entry name" value="HAD_sf"/>
</dbReference>
<reference evidence="10" key="2">
    <citation type="submission" date="2014-07" db="EMBL/GenBank/DDBJ databases">
        <title>Initial genome analysis of the psychrotolerant acidophile Acidithiobacillus ferrivorans CF27: insights into iron and sulfur oxidation pathways and into biofilm formation.</title>
        <authorList>
            <person name="Talla E."/>
            <person name="Hedrich S."/>
            <person name="Mangenot S."/>
            <person name="Ji B."/>
            <person name="Johnson D.B."/>
            <person name="Barbe V."/>
            <person name="Bonnefoy V."/>
        </authorList>
    </citation>
    <scope>NUCLEOTIDE SEQUENCE [LARGE SCALE GENOMIC DNA]</scope>
    <source>
        <strain evidence="10">CF27</strain>
    </source>
</reference>
<dbReference type="GO" id="GO:0016887">
    <property type="term" value="F:ATP hydrolysis activity"/>
    <property type="evidence" value="ECO:0007669"/>
    <property type="project" value="InterPro"/>
</dbReference>
<keyword evidence="4" id="KW-0067">ATP-binding</keyword>
<dbReference type="EMBL" id="CCCS020000035">
    <property type="protein sequence ID" value="CDQ10326.1"/>
    <property type="molecule type" value="Genomic_DNA"/>
</dbReference>
<feature type="transmembrane region" description="Helical" evidence="8">
    <location>
        <begin position="642"/>
        <end position="661"/>
    </location>
</feature>
<dbReference type="PANTHER" id="PTHR42861">
    <property type="entry name" value="CALCIUM-TRANSPORTING ATPASE"/>
    <property type="match status" value="1"/>
</dbReference>
<evidence type="ECO:0000313" key="10">
    <source>
        <dbReference type="EMBL" id="CDQ10326.1"/>
    </source>
</evidence>
<dbReference type="SUPFAM" id="SSF81660">
    <property type="entry name" value="Metal cation-transporting ATPase, ATP-binding domain N"/>
    <property type="match status" value="1"/>
</dbReference>
<feature type="domain" description="Cation-transporting P-type ATPase N-terminal" evidence="9">
    <location>
        <begin position="2"/>
        <end position="66"/>
    </location>
</feature>
<dbReference type="Gene3D" id="1.20.1110.10">
    <property type="entry name" value="Calcium-transporting ATPase, transmembrane domain"/>
    <property type="match status" value="2"/>
</dbReference>
<dbReference type="InterPro" id="IPR001757">
    <property type="entry name" value="P_typ_ATPase"/>
</dbReference>
<dbReference type="SUPFAM" id="SSF56784">
    <property type="entry name" value="HAD-like"/>
    <property type="match status" value="1"/>
</dbReference>
<protein>
    <submittedName>
        <fullName evidence="11">ATPase, P-type (Transporting), HAD superfamily, subfamily IC</fullName>
    </submittedName>
    <submittedName>
        <fullName evidence="10">ATPase, P-type (Transporting), HAD superfamily,subfamily IC</fullName>
    </submittedName>
</protein>
<evidence type="ECO:0000256" key="4">
    <source>
        <dbReference type="ARBA" id="ARBA00022840"/>
    </source>
</evidence>
<dbReference type="SFLD" id="SFLDS00003">
    <property type="entry name" value="Haloacid_Dehalogenase"/>
    <property type="match status" value="1"/>
</dbReference>
<gene>
    <name evidence="11" type="ORF">AFERRI_10386</name>
    <name evidence="10" type="ORF">AFERRI_400107</name>
</gene>
<feature type="transmembrane region" description="Helical" evidence="8">
    <location>
        <begin position="667"/>
        <end position="686"/>
    </location>
</feature>
<dbReference type="PROSITE" id="PS00154">
    <property type="entry name" value="ATPASE_E1_E2"/>
    <property type="match status" value="1"/>
</dbReference>
<dbReference type="AlphaFoldDB" id="A0A060UPX0"/>
<dbReference type="Gene3D" id="3.40.1110.10">
    <property type="entry name" value="Calcium-transporting ATPase, cytoplasmic domain N"/>
    <property type="match status" value="2"/>
</dbReference>
<dbReference type="InterPro" id="IPR018303">
    <property type="entry name" value="ATPase_P-typ_P_site"/>
</dbReference>
<keyword evidence="12" id="KW-1185">Reference proteome</keyword>
<feature type="transmembrane region" description="Helical" evidence="8">
    <location>
        <begin position="740"/>
        <end position="761"/>
    </location>
</feature>
<dbReference type="InterPro" id="IPR006068">
    <property type="entry name" value="ATPase_P-typ_cation-transptr_C"/>
</dbReference>
<dbReference type="GO" id="GO:0016020">
    <property type="term" value="C:membrane"/>
    <property type="evidence" value="ECO:0007669"/>
    <property type="project" value="UniProtKB-SubCell"/>
</dbReference>
<reference evidence="11 12" key="3">
    <citation type="submission" date="2017-03" db="EMBL/GenBank/DDBJ databases">
        <authorList>
            <person name="Regsiter A."/>
            <person name="William W."/>
        </authorList>
    </citation>
    <scope>NUCLEOTIDE SEQUENCE [LARGE SCALE GENOMIC DNA]</scope>
    <source>
        <strain evidence="11">PRJEB5721</strain>
    </source>
</reference>
<feature type="transmembrane region" description="Helical" evidence="8">
    <location>
        <begin position="802"/>
        <end position="822"/>
    </location>
</feature>
<dbReference type="InterPro" id="IPR004014">
    <property type="entry name" value="ATPase_P-typ_cation-transptr_N"/>
</dbReference>
<feature type="transmembrane region" description="Helical" evidence="8">
    <location>
        <begin position="251"/>
        <end position="278"/>
    </location>
</feature>
<dbReference type="Gene3D" id="3.40.50.1000">
    <property type="entry name" value="HAD superfamily/HAD-like"/>
    <property type="match status" value="2"/>
</dbReference>
<dbReference type="SMART" id="SM00831">
    <property type="entry name" value="Cation_ATPase_N"/>
    <property type="match status" value="1"/>
</dbReference>
<dbReference type="Gene3D" id="2.70.150.10">
    <property type="entry name" value="Calcium-transporting ATPase, cytoplasmic transduction domain A"/>
    <property type="match status" value="1"/>
</dbReference>
<dbReference type="SFLD" id="SFLDG00002">
    <property type="entry name" value="C1.7:_P-type_atpase_like"/>
    <property type="match status" value="1"/>
</dbReference>
<comment type="subcellular location">
    <subcellularLocation>
        <location evidence="1">Membrane</location>
        <topology evidence="1">Multi-pass membrane protein</topology>
    </subcellularLocation>
</comment>
<feature type="transmembrane region" description="Helical" evidence="8">
    <location>
        <begin position="223"/>
        <end position="245"/>
    </location>
</feature>
<organism evidence="10">
    <name type="scientific">Acidithiobacillus ferrivorans</name>
    <dbReference type="NCBI Taxonomy" id="160808"/>
    <lineage>
        <taxon>Bacteria</taxon>
        <taxon>Pseudomonadati</taxon>
        <taxon>Pseudomonadota</taxon>
        <taxon>Acidithiobacillia</taxon>
        <taxon>Acidithiobacillales</taxon>
        <taxon>Acidithiobacillaceae</taxon>
        <taxon>Acidithiobacillus</taxon>
    </lineage>
</organism>
<dbReference type="InterPro" id="IPR059000">
    <property type="entry name" value="ATPase_P-type_domA"/>
</dbReference>
<evidence type="ECO:0000259" key="9">
    <source>
        <dbReference type="SMART" id="SM00831"/>
    </source>
</evidence>
<feature type="transmembrane region" description="Helical" evidence="8">
    <location>
        <begin position="768"/>
        <end position="790"/>
    </location>
</feature>
<dbReference type="PRINTS" id="PR00119">
    <property type="entry name" value="CATATPASE"/>
</dbReference>
<dbReference type="RefSeq" id="WP_035192806.1">
    <property type="nucleotide sequence ID" value="NZ_CCCS020000035.1"/>
</dbReference>
<dbReference type="Pfam" id="PF00690">
    <property type="entry name" value="Cation_ATPase_N"/>
    <property type="match status" value="1"/>
</dbReference>
<evidence type="ECO:0000256" key="2">
    <source>
        <dbReference type="ARBA" id="ARBA00022692"/>
    </source>
</evidence>
<keyword evidence="5" id="KW-1278">Translocase</keyword>
<dbReference type="NCBIfam" id="TIGR01494">
    <property type="entry name" value="ATPase_P-type"/>
    <property type="match status" value="2"/>
</dbReference>
<evidence type="ECO:0000256" key="3">
    <source>
        <dbReference type="ARBA" id="ARBA00022741"/>
    </source>
</evidence>
<sequence>MDATDQDPIARGLSSAAALALQQQYGLNRLPMASAPRWWQQLLAQFRNTLIAILLAAALLSLVLGHLVDGAVIGAVILINTMLGFVQESRAEKAVQALQSFLAPQVLVRRDGTWQDLPAEALVPGDWVRVENGARISADMWLLEAHALRVDESLLTGESVPVDKTTSGDAGELLLRAGTLVTGGDGVGQVTATGSATEIGRIHQLMGTTLTMRSPLLERISRLSRTLACTVVLLAVIAAGIAWWRGETLEFALLAAISLAVAIIPEGLPAIISVTLALGVQRMAQRGAIVRRLPAVETLGTVTVICTDKTGTLTENRMTVQDLALADDSPALLQHALRVMILCNDAQLRNDKSGIGDPLEQALLRYAGTHDADIDTLRKHSPRVDARPFSHEQPFMATRHSDGIAIKGAPEWVLQRCQRMATASGVAEVVPTYWHKAIADMATAGMRTIALASALDGQWETLDDGGWTWLGVVALLDPPRAAVPAAIAACRSAGIRVIMVTGDHPLTAATIARQVGILEDGPAAVVDHAQWAGADTEERQALARDAVVFARVQPADKLELVQTLQASGEVVAMTGDGVNDAPALRQAQIGVAMGQSGSDVAREAAAMVLSDDNFAHIATAVAEGRHIYDNIRRTTFFMLPTNFAEGLVIFFAVLSGMALPITPLQILWVNTITASTLTLAFAFMGADKGVMERQPRPVREALIPGTLWWRIVGLSAFLVVAVFVVFFGDAALHSASHAHTLAVNALVGMEAGILLAMYGRWRGDRGDIVLAVAMLAALIAQGLFSCLPFFQRVFATTAMGGADMGIIAVCTALAWLVGKLVAPPQML</sequence>
<dbReference type="Pfam" id="PF00122">
    <property type="entry name" value="E1-E2_ATPase"/>
    <property type="match status" value="1"/>
</dbReference>
<dbReference type="FunFam" id="3.40.50.1000:FF:000083">
    <property type="entry name" value="Sodium/potassium-transporting ATPase subunit alpha"/>
    <property type="match status" value="1"/>
</dbReference>
<dbReference type="GO" id="GO:0005524">
    <property type="term" value="F:ATP binding"/>
    <property type="evidence" value="ECO:0007669"/>
    <property type="project" value="UniProtKB-KW"/>
</dbReference>
<proteinExistence type="predicted"/>
<dbReference type="Proteomes" id="UP000193925">
    <property type="component" value="Chromosome AFERRI"/>
</dbReference>
<evidence type="ECO:0000256" key="8">
    <source>
        <dbReference type="SAM" id="Phobius"/>
    </source>
</evidence>
<dbReference type="PRINTS" id="PR00120">
    <property type="entry name" value="HATPASE"/>
</dbReference>
<feature type="transmembrane region" description="Helical" evidence="8">
    <location>
        <begin position="46"/>
        <end position="64"/>
    </location>
</feature>
<keyword evidence="3" id="KW-0547">Nucleotide-binding</keyword>
<dbReference type="SUPFAM" id="SSF81665">
    <property type="entry name" value="Calcium ATPase, transmembrane domain M"/>
    <property type="match status" value="1"/>
</dbReference>
<evidence type="ECO:0000313" key="12">
    <source>
        <dbReference type="Proteomes" id="UP000193925"/>
    </source>
</evidence>
<keyword evidence="7 8" id="KW-0472">Membrane</keyword>
<name>A0A060UPX0_9PROT</name>
<dbReference type="Pfam" id="PF08282">
    <property type="entry name" value="Hydrolase_3"/>
    <property type="match status" value="1"/>
</dbReference>
<feature type="transmembrane region" description="Helical" evidence="8">
    <location>
        <begin position="707"/>
        <end position="728"/>
    </location>
</feature>
<dbReference type="SFLD" id="SFLDF00027">
    <property type="entry name" value="p-type_atpase"/>
    <property type="match status" value="1"/>
</dbReference>
<keyword evidence="6 8" id="KW-1133">Transmembrane helix</keyword>